<dbReference type="Gene3D" id="3.20.20.390">
    <property type="entry name" value="FMN-linked oxidoreductases"/>
    <property type="match status" value="1"/>
</dbReference>
<accession>A0A382LE21</accession>
<name>A0A382LE21_9ZZZZ</name>
<protein>
    <recommendedName>
        <fullName evidence="2">Phosphoglycerol geranylgeranyltransferase</fullName>
    </recommendedName>
</protein>
<feature type="non-terminal residue" evidence="1">
    <location>
        <position position="134"/>
    </location>
</feature>
<evidence type="ECO:0000313" key="1">
    <source>
        <dbReference type="EMBL" id="SVC34343.1"/>
    </source>
</evidence>
<evidence type="ECO:0008006" key="2">
    <source>
        <dbReference type="Google" id="ProtNLM"/>
    </source>
</evidence>
<organism evidence="1">
    <name type="scientific">marine metagenome</name>
    <dbReference type="NCBI Taxonomy" id="408172"/>
    <lineage>
        <taxon>unclassified sequences</taxon>
        <taxon>metagenomes</taxon>
        <taxon>ecological metagenomes</taxon>
    </lineage>
</organism>
<proteinExistence type="predicted"/>
<gene>
    <name evidence="1" type="ORF">METZ01_LOCUS287197</name>
</gene>
<reference evidence="1" key="1">
    <citation type="submission" date="2018-05" db="EMBL/GenBank/DDBJ databases">
        <authorList>
            <person name="Lanie J.A."/>
            <person name="Ng W.-L."/>
            <person name="Kazmierczak K.M."/>
            <person name="Andrzejewski T.M."/>
            <person name="Davidsen T.M."/>
            <person name="Wayne K.J."/>
            <person name="Tettelin H."/>
            <person name="Glass J.I."/>
            <person name="Rusch D."/>
            <person name="Podicherti R."/>
            <person name="Tsui H.-C.T."/>
            <person name="Winkler M.E."/>
        </authorList>
    </citation>
    <scope>NUCLEOTIDE SEQUENCE</scope>
</reference>
<dbReference type="InterPro" id="IPR038597">
    <property type="entry name" value="GGGP/HepGP_synthase_sf"/>
</dbReference>
<dbReference type="AlphaFoldDB" id="A0A382LE21"/>
<dbReference type="EMBL" id="UINC01086147">
    <property type="protein sequence ID" value="SVC34343.1"/>
    <property type="molecule type" value="Genomic_DNA"/>
</dbReference>
<sequence length="134" mass="14339">MGNSGRRFVSDTSDWLLEYVCRPGTGTRHAILIDPADQTPEVAAKRCVAAVSAGSRMILVGGSTGTDMDNVHDTIVAIREALELITWASSQDSNLNEGEWRVPIVLFPQGAGALSPAADGITFMMLMNSTSPRF</sequence>